<name>W7I341_9PEZI</name>
<feature type="region of interest" description="Disordered" evidence="1">
    <location>
        <begin position="1"/>
        <end position="109"/>
    </location>
</feature>
<keyword evidence="3" id="KW-1185">Reference proteome</keyword>
<dbReference type="AlphaFoldDB" id="W7I341"/>
<feature type="compositionally biased region" description="Acidic residues" evidence="1">
    <location>
        <begin position="25"/>
        <end position="40"/>
    </location>
</feature>
<organism evidence="2 3">
    <name type="scientific">Drechslerella stenobrocha 248</name>
    <dbReference type="NCBI Taxonomy" id="1043628"/>
    <lineage>
        <taxon>Eukaryota</taxon>
        <taxon>Fungi</taxon>
        <taxon>Dikarya</taxon>
        <taxon>Ascomycota</taxon>
        <taxon>Pezizomycotina</taxon>
        <taxon>Orbiliomycetes</taxon>
        <taxon>Orbiliales</taxon>
        <taxon>Orbiliaceae</taxon>
        <taxon>Drechslerella</taxon>
    </lineage>
</organism>
<feature type="compositionally biased region" description="Acidic residues" evidence="1">
    <location>
        <begin position="55"/>
        <end position="68"/>
    </location>
</feature>
<evidence type="ECO:0000256" key="1">
    <source>
        <dbReference type="SAM" id="MobiDB-lite"/>
    </source>
</evidence>
<gene>
    <name evidence="2" type="ORF">DRE_04065</name>
</gene>
<protein>
    <submittedName>
        <fullName evidence="2">Uncharacterized protein</fullName>
    </submittedName>
</protein>
<reference evidence="2 3" key="1">
    <citation type="submission" date="2013-05" db="EMBL/GenBank/DDBJ databases">
        <title>Drechslerella stenobrocha genome reveals carnivorous origination and mechanical trapping mechanism of predatory fungi.</title>
        <authorList>
            <person name="Liu X."/>
            <person name="Zhang W."/>
            <person name="Liu K."/>
        </authorList>
    </citation>
    <scope>NUCLEOTIDE SEQUENCE [LARGE SCALE GENOMIC DNA]</scope>
    <source>
        <strain evidence="2 3">248</strain>
    </source>
</reference>
<evidence type="ECO:0000313" key="3">
    <source>
        <dbReference type="Proteomes" id="UP000024837"/>
    </source>
</evidence>
<dbReference type="HOGENOM" id="CLU_1825245_0_0_1"/>
<sequence length="141" mass="14496">MTRSALRAPDRICPPRTTGRPPTRDDDDDDECDNDGEEEAAVNTPSWENGGDGGGDGDGDSDGDDTMGEAEGRERVTKTGQAIWATSERGSSERRNSRPGTAIAGVPASIVTDAPSTGLRSVGCEVSGASLADLTGGKTVD</sequence>
<dbReference type="Proteomes" id="UP000024837">
    <property type="component" value="Unassembled WGS sequence"/>
</dbReference>
<accession>W7I341</accession>
<proteinExistence type="predicted"/>
<evidence type="ECO:0000313" key="2">
    <source>
        <dbReference type="EMBL" id="EWC46578.1"/>
    </source>
</evidence>
<dbReference type="EMBL" id="KI966416">
    <property type="protein sequence ID" value="EWC46578.1"/>
    <property type="molecule type" value="Genomic_DNA"/>
</dbReference>